<dbReference type="GO" id="GO:0030272">
    <property type="term" value="F:5-formyltetrahydrofolate cyclo-ligase activity"/>
    <property type="evidence" value="ECO:0007669"/>
    <property type="project" value="UniProtKB-EC"/>
</dbReference>
<feature type="binding site" evidence="4">
    <location>
        <begin position="11"/>
        <end position="15"/>
    </location>
    <ligand>
        <name>ATP</name>
        <dbReference type="ChEBI" id="CHEBI:30616"/>
    </ligand>
</feature>
<dbReference type="InterPro" id="IPR024185">
    <property type="entry name" value="FTHF_cligase-like_sf"/>
</dbReference>
<proteinExistence type="inferred from homology"/>
<evidence type="ECO:0000256" key="3">
    <source>
        <dbReference type="ARBA" id="ARBA00022840"/>
    </source>
</evidence>
<dbReference type="GO" id="GO:0046872">
    <property type="term" value="F:metal ion binding"/>
    <property type="evidence" value="ECO:0007669"/>
    <property type="project" value="UniProtKB-KW"/>
</dbReference>
<dbReference type="GO" id="GO:0009396">
    <property type="term" value="P:folic acid-containing compound biosynthetic process"/>
    <property type="evidence" value="ECO:0007669"/>
    <property type="project" value="TreeGrafter"/>
</dbReference>
<keyword evidence="2 4" id="KW-0547">Nucleotide-binding</keyword>
<keyword evidence="5" id="KW-0460">Magnesium</keyword>
<dbReference type="InterPro" id="IPR002698">
    <property type="entry name" value="FTHF_cligase"/>
</dbReference>
<comment type="similarity">
    <text evidence="1 5">Belongs to the 5-formyltetrahydrofolate cyclo-ligase family.</text>
</comment>
<dbReference type="GO" id="GO:0005524">
    <property type="term" value="F:ATP binding"/>
    <property type="evidence" value="ECO:0007669"/>
    <property type="project" value="UniProtKB-KW"/>
</dbReference>
<dbReference type="InterPro" id="IPR037171">
    <property type="entry name" value="NagB/RpiA_transferase-like"/>
</dbReference>
<dbReference type="PANTHER" id="PTHR23407">
    <property type="entry name" value="ATPASE INHIBITOR/5-FORMYLTETRAHYDROFOLATE CYCLO-LIGASE"/>
    <property type="match status" value="1"/>
</dbReference>
<dbReference type="PIRSF" id="PIRSF006806">
    <property type="entry name" value="FTHF_cligase"/>
    <property type="match status" value="1"/>
</dbReference>
<dbReference type="EMBL" id="FZNW01000002">
    <property type="protein sequence ID" value="SNR33370.1"/>
    <property type="molecule type" value="Genomic_DNA"/>
</dbReference>
<comment type="cofactor">
    <cofactor evidence="5">
        <name>Mg(2+)</name>
        <dbReference type="ChEBI" id="CHEBI:18420"/>
    </cofactor>
</comment>
<sequence>MSSADNERPSKADWRVHVLAERKALPETAHAAEADALAAAVCSPPIAGVAHTVCAYMPFGTEPGSRDLLDALLSVHVRVLLPVIPSTVGPLDWAAYTGPASLRDGPLRGLKEPAGSTLGPEAIEHADAVLVPALAVDDGGVRLGRGGGYYDRSLPRVREGTELVAVIRDTELVRSLPAEPHDVRMTGALTPGYGLVRLPRRHGHDGSAPPS</sequence>
<dbReference type="NCBIfam" id="TIGR02727">
    <property type="entry name" value="MTHFS_bact"/>
    <property type="match status" value="1"/>
</dbReference>
<dbReference type="Pfam" id="PF01812">
    <property type="entry name" value="5-FTHF_cyc-lig"/>
    <property type="match status" value="1"/>
</dbReference>
<keyword evidence="5" id="KW-0479">Metal-binding</keyword>
<keyword evidence="6" id="KW-0436">Ligase</keyword>
<evidence type="ECO:0000256" key="4">
    <source>
        <dbReference type="PIRSR" id="PIRSR006806-1"/>
    </source>
</evidence>
<dbReference type="RefSeq" id="WP_089299848.1">
    <property type="nucleotide sequence ID" value="NZ_FZNW01000002.1"/>
</dbReference>
<dbReference type="EC" id="6.3.3.2" evidence="5"/>
<evidence type="ECO:0000256" key="1">
    <source>
        <dbReference type="ARBA" id="ARBA00010638"/>
    </source>
</evidence>
<evidence type="ECO:0000313" key="7">
    <source>
        <dbReference type="Proteomes" id="UP000198348"/>
    </source>
</evidence>
<dbReference type="GO" id="GO:0035999">
    <property type="term" value="P:tetrahydrofolate interconversion"/>
    <property type="evidence" value="ECO:0007669"/>
    <property type="project" value="TreeGrafter"/>
</dbReference>
<keyword evidence="3 4" id="KW-0067">ATP-binding</keyword>
<gene>
    <name evidence="6" type="ORF">SAMN06265360_102228</name>
</gene>
<feature type="binding site" evidence="4">
    <location>
        <position position="57"/>
    </location>
    <ligand>
        <name>substrate</name>
    </ligand>
</feature>
<feature type="binding site" evidence="4">
    <location>
        <position position="62"/>
    </location>
    <ligand>
        <name>substrate</name>
    </ligand>
</feature>
<feature type="binding site" evidence="4">
    <location>
        <begin position="142"/>
        <end position="150"/>
    </location>
    <ligand>
        <name>ATP</name>
        <dbReference type="ChEBI" id="CHEBI:30616"/>
    </ligand>
</feature>
<organism evidence="6 7">
    <name type="scientific">Haloechinothrix alba</name>
    <dbReference type="NCBI Taxonomy" id="664784"/>
    <lineage>
        <taxon>Bacteria</taxon>
        <taxon>Bacillati</taxon>
        <taxon>Actinomycetota</taxon>
        <taxon>Actinomycetes</taxon>
        <taxon>Pseudonocardiales</taxon>
        <taxon>Pseudonocardiaceae</taxon>
        <taxon>Haloechinothrix</taxon>
    </lineage>
</organism>
<evidence type="ECO:0000256" key="5">
    <source>
        <dbReference type="RuleBase" id="RU361279"/>
    </source>
</evidence>
<dbReference type="Gene3D" id="3.40.50.10420">
    <property type="entry name" value="NagB/RpiA/CoA transferase-like"/>
    <property type="match status" value="1"/>
</dbReference>
<name>A0A238VG53_9PSEU</name>
<comment type="catalytic activity">
    <reaction evidence="5">
        <text>(6S)-5-formyl-5,6,7,8-tetrahydrofolate + ATP = (6R)-5,10-methenyltetrahydrofolate + ADP + phosphate</text>
        <dbReference type="Rhea" id="RHEA:10488"/>
        <dbReference type="ChEBI" id="CHEBI:30616"/>
        <dbReference type="ChEBI" id="CHEBI:43474"/>
        <dbReference type="ChEBI" id="CHEBI:57455"/>
        <dbReference type="ChEBI" id="CHEBI:57457"/>
        <dbReference type="ChEBI" id="CHEBI:456216"/>
        <dbReference type="EC" id="6.3.3.2"/>
    </reaction>
</comment>
<dbReference type="PANTHER" id="PTHR23407:SF1">
    <property type="entry name" value="5-FORMYLTETRAHYDROFOLATE CYCLO-LIGASE"/>
    <property type="match status" value="1"/>
</dbReference>
<protein>
    <recommendedName>
        <fullName evidence="5">5-formyltetrahydrofolate cyclo-ligase</fullName>
        <ecNumber evidence="5">6.3.3.2</ecNumber>
    </recommendedName>
</protein>
<dbReference type="Proteomes" id="UP000198348">
    <property type="component" value="Unassembled WGS sequence"/>
</dbReference>
<evidence type="ECO:0000313" key="6">
    <source>
        <dbReference type="EMBL" id="SNR33370.1"/>
    </source>
</evidence>
<reference evidence="6 7" key="1">
    <citation type="submission" date="2017-06" db="EMBL/GenBank/DDBJ databases">
        <authorList>
            <person name="Kim H.J."/>
            <person name="Triplett B.A."/>
        </authorList>
    </citation>
    <scope>NUCLEOTIDE SEQUENCE [LARGE SCALE GENOMIC DNA]</scope>
    <source>
        <strain evidence="6 7">DSM 45207</strain>
    </source>
</reference>
<dbReference type="AlphaFoldDB" id="A0A238VG53"/>
<accession>A0A238VG53</accession>
<dbReference type="OrthoDB" id="3242798at2"/>
<keyword evidence="7" id="KW-1185">Reference proteome</keyword>
<evidence type="ECO:0000256" key="2">
    <source>
        <dbReference type="ARBA" id="ARBA00022741"/>
    </source>
</evidence>
<dbReference type="SUPFAM" id="SSF100950">
    <property type="entry name" value="NagB/RpiA/CoA transferase-like"/>
    <property type="match status" value="1"/>
</dbReference>